<feature type="domain" description="RPAP1/MINIYO-like TPR repeats" evidence="9">
    <location>
        <begin position="1060"/>
        <end position="1213"/>
    </location>
</feature>
<evidence type="ECO:0000259" key="8">
    <source>
        <dbReference type="Pfam" id="PF08621"/>
    </source>
</evidence>
<reference evidence="10 11" key="1">
    <citation type="submission" date="2014-04" db="EMBL/GenBank/DDBJ databases">
        <authorList>
            <consortium name="DOE Joint Genome Institute"/>
            <person name="Kuo A."/>
            <person name="Ruytinx J."/>
            <person name="Rineau F."/>
            <person name="Colpaert J."/>
            <person name="Kohler A."/>
            <person name="Nagy L.G."/>
            <person name="Floudas D."/>
            <person name="Copeland A."/>
            <person name="Barry K.W."/>
            <person name="Cichocki N."/>
            <person name="Veneault-Fourrey C."/>
            <person name="LaButti K."/>
            <person name="Lindquist E.A."/>
            <person name="Lipzen A."/>
            <person name="Lundell T."/>
            <person name="Morin E."/>
            <person name="Murat C."/>
            <person name="Sun H."/>
            <person name="Tunlid A."/>
            <person name="Henrissat B."/>
            <person name="Grigoriev I.V."/>
            <person name="Hibbett D.S."/>
            <person name="Martin F."/>
            <person name="Nordberg H.P."/>
            <person name="Cantor M.N."/>
            <person name="Hua S.X."/>
        </authorList>
    </citation>
    <scope>NUCLEOTIDE SEQUENCE [LARGE SCALE GENOMIC DNA]</scope>
    <source>
        <strain evidence="10 11">UH-Slu-Lm8-n1</strain>
    </source>
</reference>
<protein>
    <recommendedName>
        <fullName evidence="12">RNA polymerase II-associated protein 1 C-terminal domain-containing protein</fullName>
    </recommendedName>
</protein>
<evidence type="ECO:0000256" key="6">
    <source>
        <dbReference type="SAM" id="Phobius"/>
    </source>
</evidence>
<evidence type="ECO:0000313" key="11">
    <source>
        <dbReference type="Proteomes" id="UP000054485"/>
    </source>
</evidence>
<keyword evidence="6" id="KW-1133">Transmembrane helix</keyword>
<feature type="region of interest" description="Disordered" evidence="5">
    <location>
        <begin position="1"/>
        <end position="67"/>
    </location>
</feature>
<evidence type="ECO:0000259" key="9">
    <source>
        <dbReference type="Pfam" id="PF25766"/>
    </source>
</evidence>
<dbReference type="InParanoid" id="A0A0C9ZSP4"/>
<gene>
    <name evidence="10" type="ORF">CY34DRAFT_13438</name>
</gene>
<evidence type="ECO:0000313" key="10">
    <source>
        <dbReference type="EMBL" id="KIK40850.1"/>
    </source>
</evidence>
<dbReference type="OrthoDB" id="348201at2759"/>
<feature type="region of interest" description="Disordered" evidence="5">
    <location>
        <begin position="260"/>
        <end position="306"/>
    </location>
</feature>
<name>A0A0C9ZSP4_9AGAM</name>
<feature type="domain" description="RPAP1 C-terminal" evidence="7">
    <location>
        <begin position="330"/>
        <end position="395"/>
    </location>
</feature>
<dbReference type="Proteomes" id="UP000054485">
    <property type="component" value="Unassembled WGS sequence"/>
</dbReference>
<dbReference type="Pfam" id="PF08621">
    <property type="entry name" value="RPAP1_N"/>
    <property type="match status" value="1"/>
</dbReference>
<feature type="compositionally biased region" description="Basic and acidic residues" evidence="5">
    <location>
        <begin position="278"/>
        <end position="288"/>
    </location>
</feature>
<dbReference type="PANTHER" id="PTHR21483">
    <property type="entry name" value="RNA POLYMERASE II-ASSOCIATED PROTEIN 1"/>
    <property type="match status" value="1"/>
</dbReference>
<dbReference type="Pfam" id="PF25766">
    <property type="entry name" value="TPR_RPAP1"/>
    <property type="match status" value="1"/>
</dbReference>
<keyword evidence="6" id="KW-0812">Transmembrane</keyword>
<dbReference type="Pfam" id="PF08620">
    <property type="entry name" value="RPAP1_C"/>
    <property type="match status" value="1"/>
</dbReference>
<feature type="transmembrane region" description="Helical" evidence="6">
    <location>
        <begin position="1390"/>
        <end position="1409"/>
    </location>
</feature>
<keyword evidence="4" id="KW-0539">Nucleus</keyword>
<evidence type="ECO:0000256" key="3">
    <source>
        <dbReference type="ARBA" id="ARBA00023163"/>
    </source>
</evidence>
<feature type="transmembrane region" description="Helical" evidence="6">
    <location>
        <begin position="1350"/>
        <end position="1370"/>
    </location>
</feature>
<dbReference type="EMBL" id="KN835288">
    <property type="protein sequence ID" value="KIK40850.1"/>
    <property type="molecule type" value="Genomic_DNA"/>
</dbReference>
<keyword evidence="3" id="KW-0804">Transcription</keyword>
<evidence type="ECO:0000256" key="2">
    <source>
        <dbReference type="ARBA" id="ARBA00009953"/>
    </source>
</evidence>
<feature type="domain" description="RPAP1 N-terminal" evidence="8">
    <location>
        <begin position="95"/>
        <end position="127"/>
    </location>
</feature>
<dbReference type="GO" id="GO:0006366">
    <property type="term" value="P:transcription by RNA polymerase II"/>
    <property type="evidence" value="ECO:0007669"/>
    <property type="project" value="InterPro"/>
</dbReference>
<comment type="subcellular location">
    <subcellularLocation>
        <location evidence="1">Nucleus</location>
    </subcellularLocation>
</comment>
<comment type="similarity">
    <text evidence="2">Belongs to the RPAP1 family.</text>
</comment>
<reference evidence="11" key="2">
    <citation type="submission" date="2015-01" db="EMBL/GenBank/DDBJ databases">
        <title>Evolutionary Origins and Diversification of the Mycorrhizal Mutualists.</title>
        <authorList>
            <consortium name="DOE Joint Genome Institute"/>
            <consortium name="Mycorrhizal Genomics Consortium"/>
            <person name="Kohler A."/>
            <person name="Kuo A."/>
            <person name="Nagy L.G."/>
            <person name="Floudas D."/>
            <person name="Copeland A."/>
            <person name="Barry K.W."/>
            <person name="Cichocki N."/>
            <person name="Veneault-Fourrey C."/>
            <person name="LaButti K."/>
            <person name="Lindquist E.A."/>
            <person name="Lipzen A."/>
            <person name="Lundell T."/>
            <person name="Morin E."/>
            <person name="Murat C."/>
            <person name="Riley R."/>
            <person name="Ohm R."/>
            <person name="Sun H."/>
            <person name="Tunlid A."/>
            <person name="Henrissat B."/>
            <person name="Grigoriev I.V."/>
            <person name="Hibbett D.S."/>
            <person name="Martin F."/>
        </authorList>
    </citation>
    <scope>NUCLEOTIDE SEQUENCE [LARGE SCALE GENOMIC DNA]</scope>
    <source>
        <strain evidence="11">UH-Slu-Lm8-n1</strain>
    </source>
</reference>
<sequence length="1469" mass="161978">MSSTERSLIGSVFERKTSTTQNLPSPRFAKPPGSGFPAVQHRSKSAFARAKEEGKSTSNARPTTVPLVIPARPVEQFQSRDFEVDSRTANDIMRQQISEENARRVANMTEEEREQERRQVLEQLGSGAGDLLERVRTARSRNSTKAPVIAEGILVQNEQAPAVSREIPIVSPLPGLATRRNLSRVKSLEDFGKRGTSLPGFDGPSSPSKASRQLRFAALTPADVYVYESAPVSPKRKAIALPPPPYAPDSSIISLGTFKENGLPRKRPLSPASPRGADSSEQKITDDRSEPEEGTPEYIRRRYFPNAPADNPSVSWMEPSLSSHSEPVLLRFDLTGTPIPAEISASLPSHLGLHHHADGDHAGYTLDDIFLLSRSTVPAQRTTMLNILVGIARRLGMQARDPHYANKVSELQGKEEELRKRILAAGLSAMNEKGGVGVRAIEVVWECIVGWNAMFDAERAELNLAPAVISTLQMPDFLTQVTELFTQAYLPPESLAQLLSIVYRLSQESNSIAESIMKTPLLLPALIQTFLLTPIPPPSDTLLPNPVALQCLVVLASSSRTNAVTLCEPADALLRFITILPPTSPFPESLATNLLIETLRLYATLASYGLYSHIATSAASYFASLFTYIVSSNSRPLKVAWASLVEAWIVCATDPHHTSPPHDILWSQVASWGWGAEILQLREGITEGEGEVCAAIWGASSAWLEGARVNGIRGGEGERAKTLETIHDSFIKGVEHNIVTASLEALRSELTDIHDTPLQERYQRLQRIGMHARVLSSVVRLWLACMSIANTDADTAAPLSTPPFTLPFAELSSFSAHVVSHSFWSFVTRGVEQAACKHLATFLAYFHRLSRHIPGTSPDLWVAQGVTILERQLPGEEEHAFYMLEAILAILTSQFLGAMAPPSIWEKGGWSVLKPFLDYAVRPNQEIYIAPSDVTPESIMRCTTLRLPSSSSSSSVPDEHRPSGLPLPHVWFTSPIDHLLRSGSSPVFKALPSSWDASEVDVVRTSLLLAKATQEIVVRYSLSQFAMKRSETVFACMKVFMLEHGQQQEHSSPATGDEEEVFRDPIVTKLMSDLLAPFTLGAASALPHFSKLPDIDLDQASLPFLGSGIPFYQFYTDFLALYDAISFSHPIFASLLLPPLALTYPIDYRRILWADFAHVLRTVRTPVDQVIARDLRDFLYPVERGEMIGKYVGPLLQGSVDGFLRLVAVHHVACNIWPDLRSKEAGAEQEDVAKKLLKMIVEKGEGRAVREVLRYRQVCEEAVIYPPACFETSGEWIADRAEFAQQALGGELHERLQAPPHSKLVVDAVQVVTVASLIVDVLTVGNSVTISVIPTITGCYRTLHGVQGSIPFLFLFAVQLGLISLTIIRAVQNWRVFNSPLYEVVVKHNIFYYTCGLLLSAVNILTQMLLFQTPYSLVCEVPQYFVLAILATRMHRNLWQIERQTHGSVTDTLMHISYISFADCAVTAA</sequence>
<evidence type="ECO:0000256" key="1">
    <source>
        <dbReference type="ARBA" id="ARBA00004123"/>
    </source>
</evidence>
<keyword evidence="6" id="KW-0472">Membrane</keyword>
<dbReference type="PANTHER" id="PTHR21483:SF18">
    <property type="entry name" value="RNA POLYMERASE II-ASSOCIATED PROTEIN 1"/>
    <property type="match status" value="1"/>
</dbReference>
<evidence type="ECO:0000256" key="5">
    <source>
        <dbReference type="SAM" id="MobiDB-lite"/>
    </source>
</evidence>
<organism evidence="10 11">
    <name type="scientific">Suillus luteus UH-Slu-Lm8-n1</name>
    <dbReference type="NCBI Taxonomy" id="930992"/>
    <lineage>
        <taxon>Eukaryota</taxon>
        <taxon>Fungi</taxon>
        <taxon>Dikarya</taxon>
        <taxon>Basidiomycota</taxon>
        <taxon>Agaricomycotina</taxon>
        <taxon>Agaricomycetes</taxon>
        <taxon>Agaricomycetidae</taxon>
        <taxon>Boletales</taxon>
        <taxon>Suillineae</taxon>
        <taxon>Suillaceae</taxon>
        <taxon>Suillus</taxon>
    </lineage>
</organism>
<dbReference type="InterPro" id="IPR013929">
    <property type="entry name" value="RPAP1_C"/>
</dbReference>
<proteinExistence type="inferred from homology"/>
<dbReference type="InterPro" id="IPR039913">
    <property type="entry name" value="RPAP1/Rba50"/>
</dbReference>
<evidence type="ECO:0008006" key="12">
    <source>
        <dbReference type="Google" id="ProtNLM"/>
    </source>
</evidence>
<dbReference type="HOGENOM" id="CLU_006940_0_0_1"/>
<evidence type="ECO:0000259" key="7">
    <source>
        <dbReference type="Pfam" id="PF08620"/>
    </source>
</evidence>
<evidence type="ECO:0000256" key="4">
    <source>
        <dbReference type="ARBA" id="ARBA00023242"/>
    </source>
</evidence>
<dbReference type="STRING" id="930992.A0A0C9ZSP4"/>
<accession>A0A0C9ZSP4</accession>
<keyword evidence="11" id="KW-1185">Reference proteome</keyword>
<dbReference type="InterPro" id="IPR013930">
    <property type="entry name" value="RPAP1_N"/>
</dbReference>
<dbReference type="InterPro" id="IPR057989">
    <property type="entry name" value="TPR_RPAP1/MINIYO-like"/>
</dbReference>